<dbReference type="PANTHER" id="PTHR47649">
    <property type="entry name" value="RIBONUCLEASE D"/>
    <property type="match status" value="1"/>
</dbReference>
<dbReference type="InterPro" id="IPR036397">
    <property type="entry name" value="RNaseH_sf"/>
</dbReference>
<keyword evidence="2" id="KW-0378">Hydrolase</keyword>
<evidence type="ECO:0000259" key="1">
    <source>
        <dbReference type="PROSITE" id="PS50967"/>
    </source>
</evidence>
<accession>A0A1C3H6R2</accession>
<reference evidence="3" key="1">
    <citation type="submission" date="2016-04" db="EMBL/GenBank/DDBJ databases">
        <authorList>
            <person name="Tagini F."/>
        </authorList>
    </citation>
    <scope>NUCLEOTIDE SEQUENCE [LARGE SCALE GENOMIC DNA]</scope>
    <source>
        <strain evidence="3">CHUV0807</strain>
    </source>
</reference>
<dbReference type="Gene3D" id="1.10.150.80">
    <property type="entry name" value="HRDC domain"/>
    <property type="match status" value="1"/>
</dbReference>
<dbReference type="PROSITE" id="PS50967">
    <property type="entry name" value="HRDC"/>
    <property type="match status" value="1"/>
</dbReference>
<organism evidence="2 3">
    <name type="scientific">Cardiobacterium hominis</name>
    <dbReference type="NCBI Taxonomy" id="2718"/>
    <lineage>
        <taxon>Bacteria</taxon>
        <taxon>Pseudomonadati</taxon>
        <taxon>Pseudomonadota</taxon>
        <taxon>Gammaproteobacteria</taxon>
        <taxon>Cardiobacteriales</taxon>
        <taxon>Cardiobacteriaceae</taxon>
        <taxon>Cardiobacterium</taxon>
    </lineage>
</organism>
<feature type="domain" description="HRDC" evidence="1">
    <location>
        <begin position="252"/>
        <end position="331"/>
    </location>
</feature>
<dbReference type="Gene3D" id="3.30.420.10">
    <property type="entry name" value="Ribonuclease H-like superfamily/Ribonuclease H"/>
    <property type="match status" value="1"/>
</dbReference>
<dbReference type="InterPro" id="IPR002562">
    <property type="entry name" value="3'-5'_exonuclease_dom"/>
</dbReference>
<dbReference type="EC" id="3.1.26.3" evidence="2"/>
<dbReference type="GO" id="GO:0000166">
    <property type="term" value="F:nucleotide binding"/>
    <property type="evidence" value="ECO:0007669"/>
    <property type="project" value="InterPro"/>
</dbReference>
<proteinExistence type="predicted"/>
<dbReference type="GO" id="GO:0004525">
    <property type="term" value="F:ribonuclease III activity"/>
    <property type="evidence" value="ECO:0007669"/>
    <property type="project" value="UniProtKB-EC"/>
</dbReference>
<dbReference type="InterPro" id="IPR044876">
    <property type="entry name" value="HRDC_dom_sf"/>
</dbReference>
<protein>
    <submittedName>
        <fullName evidence="2">Ribonuclease D</fullName>
        <ecNumber evidence="2">3.1.26.3</ecNumber>
    </submittedName>
</protein>
<dbReference type="GO" id="GO:0006139">
    <property type="term" value="P:nucleobase-containing compound metabolic process"/>
    <property type="evidence" value="ECO:0007669"/>
    <property type="project" value="InterPro"/>
</dbReference>
<dbReference type="GO" id="GO:0008408">
    <property type="term" value="F:3'-5' exonuclease activity"/>
    <property type="evidence" value="ECO:0007669"/>
    <property type="project" value="InterPro"/>
</dbReference>
<name>A0A1C3H6R2_9GAMM</name>
<evidence type="ECO:0000313" key="2">
    <source>
        <dbReference type="EMBL" id="SAM71138.1"/>
    </source>
</evidence>
<dbReference type="InterPro" id="IPR012337">
    <property type="entry name" value="RNaseH-like_sf"/>
</dbReference>
<dbReference type="SUPFAM" id="SSF53098">
    <property type="entry name" value="Ribonuclease H-like"/>
    <property type="match status" value="1"/>
</dbReference>
<dbReference type="AlphaFoldDB" id="A0A1C3H6R2"/>
<gene>
    <name evidence="2" type="ORF">CHUV0807_2292</name>
</gene>
<evidence type="ECO:0000313" key="3">
    <source>
        <dbReference type="Proteomes" id="UP000190837"/>
    </source>
</evidence>
<dbReference type="SUPFAM" id="SSF47819">
    <property type="entry name" value="HRDC-like"/>
    <property type="match status" value="2"/>
</dbReference>
<dbReference type="EMBL" id="FKLO01000076">
    <property type="protein sequence ID" value="SAM71138.1"/>
    <property type="molecule type" value="Genomic_DNA"/>
</dbReference>
<dbReference type="InterPro" id="IPR010997">
    <property type="entry name" value="HRDC-like_sf"/>
</dbReference>
<dbReference type="Pfam" id="PF01612">
    <property type="entry name" value="DNA_pol_A_exo1"/>
    <property type="match status" value="1"/>
</dbReference>
<dbReference type="InterPro" id="IPR051086">
    <property type="entry name" value="RNase_D-like"/>
</dbReference>
<dbReference type="Proteomes" id="UP000190837">
    <property type="component" value="Unassembled WGS sequence"/>
</dbReference>
<dbReference type="GO" id="GO:0003676">
    <property type="term" value="F:nucleic acid binding"/>
    <property type="evidence" value="ECO:0007669"/>
    <property type="project" value="InterPro"/>
</dbReference>
<dbReference type="InterPro" id="IPR002121">
    <property type="entry name" value="HRDC_dom"/>
</dbReference>
<dbReference type="CDD" id="cd06142">
    <property type="entry name" value="RNaseD_exo"/>
    <property type="match status" value="1"/>
</dbReference>
<dbReference type="PANTHER" id="PTHR47649:SF1">
    <property type="entry name" value="RIBONUCLEASE D"/>
    <property type="match status" value="1"/>
</dbReference>
<dbReference type="SMART" id="SM00474">
    <property type="entry name" value="35EXOc"/>
    <property type="match status" value="1"/>
</dbReference>
<dbReference type="Pfam" id="PF00570">
    <property type="entry name" value="HRDC"/>
    <property type="match status" value="1"/>
</dbReference>
<sequence length="401" mass="45006">MDKQSRRCGGKEMPANRQGRALYGKKPSKQTIARGKKHATLPQKPLLTAMIHTPWQYATTNTTYDPARILCYDSEFVRERSYIPKLALVQTCQPGGTAQLYDPLEGDIPWAPILHHPAPLVMHAAAQDLELMQLCGGALPATIRDTQTGFALCMPHLAVSYAALVEHYLGIVPDKSQTRSDWLARPLNAAQLDYAADDVGLLARLYPLLVADLQRLGRLAWWAEESVTQLARQQQTRDAWHWYRLQGAPQLRHDDKPVAQILVEARERLAAAHDLPRRAILSDRQIITIAQKRPPAPESLAEYLAPDHLLWQELPYLAQRFSDNTPPPAPPASPRLSPAKRQHYEQLCAYTADTAAALNIHPDMLAPTRVLKNYVAKPDPTSPLLTGWRAAFFREPLRKLL</sequence>